<dbReference type="Gene3D" id="2.60.120.230">
    <property type="match status" value="1"/>
</dbReference>
<dbReference type="InterPro" id="IPR028460">
    <property type="entry name" value="Tbh/DBH"/>
</dbReference>
<dbReference type="InterPro" id="IPR014784">
    <property type="entry name" value="Cu2_ascorb_mOase-like_C"/>
</dbReference>
<dbReference type="InterPro" id="IPR005018">
    <property type="entry name" value="DOMON_domain"/>
</dbReference>
<evidence type="ECO:0000256" key="2">
    <source>
        <dbReference type="ARBA" id="ARBA00023157"/>
    </source>
</evidence>
<dbReference type="InterPro" id="IPR036939">
    <property type="entry name" value="Cu2_ascorb_mOase_N_sf"/>
</dbReference>
<evidence type="ECO:0000259" key="5">
    <source>
        <dbReference type="PROSITE" id="PS50836"/>
    </source>
</evidence>
<dbReference type="InterPro" id="IPR008977">
    <property type="entry name" value="PHM/PNGase_F_dom_sf"/>
</dbReference>
<dbReference type="Pfam" id="PF03351">
    <property type="entry name" value="DOMON"/>
    <property type="match status" value="1"/>
</dbReference>
<name>A0A7E4W8I6_PANRE</name>
<reference evidence="6" key="1">
    <citation type="journal article" date="2013" name="Genetics">
        <title>The draft genome and transcriptome of Panagrellus redivivus are shaped by the harsh demands of a free-living lifestyle.</title>
        <authorList>
            <person name="Srinivasan J."/>
            <person name="Dillman A.R."/>
            <person name="Macchietto M.G."/>
            <person name="Heikkinen L."/>
            <person name="Lakso M."/>
            <person name="Fracchia K.M."/>
            <person name="Antoshechkin I."/>
            <person name="Mortazavi A."/>
            <person name="Wong G."/>
            <person name="Sternberg P.W."/>
        </authorList>
    </citation>
    <scope>NUCLEOTIDE SEQUENCE [LARGE SCALE GENOMIC DNA]</scope>
    <source>
        <strain evidence="6">MT8872</strain>
    </source>
</reference>
<dbReference type="Pfam" id="PF01082">
    <property type="entry name" value="Cu2_monooxygen"/>
    <property type="match status" value="1"/>
</dbReference>
<dbReference type="SMART" id="SM00664">
    <property type="entry name" value="DoH"/>
    <property type="match status" value="1"/>
</dbReference>
<dbReference type="PANTHER" id="PTHR10157:SF23">
    <property type="entry name" value="MOXD1 HOMOLOG 1"/>
    <property type="match status" value="1"/>
</dbReference>
<feature type="transmembrane region" description="Helical" evidence="4">
    <location>
        <begin position="44"/>
        <end position="65"/>
    </location>
</feature>
<dbReference type="PRINTS" id="PR00767">
    <property type="entry name" value="DBMONOXGNASE"/>
</dbReference>
<dbReference type="PANTHER" id="PTHR10157">
    <property type="entry name" value="DOPAMINE BETA HYDROXYLASE RELATED"/>
    <property type="match status" value="1"/>
</dbReference>
<evidence type="ECO:0000256" key="3">
    <source>
        <dbReference type="ARBA" id="ARBA00023180"/>
    </source>
</evidence>
<reference evidence="7" key="2">
    <citation type="submission" date="2020-10" db="UniProtKB">
        <authorList>
            <consortium name="WormBaseParasite"/>
        </authorList>
    </citation>
    <scope>IDENTIFICATION</scope>
</reference>
<dbReference type="GO" id="GO:0005615">
    <property type="term" value="C:extracellular space"/>
    <property type="evidence" value="ECO:0007669"/>
    <property type="project" value="TreeGrafter"/>
</dbReference>
<feature type="domain" description="DOMON" evidence="5">
    <location>
        <begin position="104"/>
        <end position="215"/>
    </location>
</feature>
<keyword evidence="6" id="KW-1185">Reference proteome</keyword>
<accession>A0A7E4W8I6</accession>
<dbReference type="PROSITE" id="PS50836">
    <property type="entry name" value="DOMON"/>
    <property type="match status" value="1"/>
</dbReference>
<keyword evidence="2" id="KW-1015">Disulfide bond</keyword>
<dbReference type="CDD" id="cd09631">
    <property type="entry name" value="DOMON_DOH"/>
    <property type="match status" value="1"/>
</dbReference>
<dbReference type="AlphaFoldDB" id="A0A7E4W8I6"/>
<dbReference type="GO" id="GO:0030667">
    <property type="term" value="C:secretory granule membrane"/>
    <property type="evidence" value="ECO:0007669"/>
    <property type="project" value="TreeGrafter"/>
</dbReference>
<keyword evidence="3" id="KW-0325">Glycoprotein</keyword>
<keyword evidence="4" id="KW-1133">Transmembrane helix</keyword>
<dbReference type="InterPro" id="IPR024548">
    <property type="entry name" value="Cu2_monoox_C"/>
</dbReference>
<evidence type="ECO:0000256" key="1">
    <source>
        <dbReference type="ARBA" id="ARBA00010676"/>
    </source>
</evidence>
<comment type="similarity">
    <text evidence="1">Belongs to the copper type II ascorbate-dependent monooxygenase family.</text>
</comment>
<dbReference type="InterPro" id="IPR000945">
    <property type="entry name" value="DBH-like"/>
</dbReference>
<proteinExistence type="inferred from homology"/>
<dbReference type="GO" id="GO:0042420">
    <property type="term" value="P:dopamine catabolic process"/>
    <property type="evidence" value="ECO:0007669"/>
    <property type="project" value="TreeGrafter"/>
</dbReference>
<dbReference type="Proteomes" id="UP000492821">
    <property type="component" value="Unassembled WGS sequence"/>
</dbReference>
<dbReference type="GO" id="GO:0005507">
    <property type="term" value="F:copper ion binding"/>
    <property type="evidence" value="ECO:0007669"/>
    <property type="project" value="InterPro"/>
</dbReference>
<dbReference type="SUPFAM" id="SSF49742">
    <property type="entry name" value="PHM/PNGase F"/>
    <property type="match status" value="2"/>
</dbReference>
<dbReference type="GO" id="GO:0006589">
    <property type="term" value="P:octopamine biosynthetic process"/>
    <property type="evidence" value="ECO:0007669"/>
    <property type="project" value="TreeGrafter"/>
</dbReference>
<dbReference type="GO" id="GO:0004500">
    <property type="term" value="F:dopamine beta-monooxygenase activity"/>
    <property type="evidence" value="ECO:0007669"/>
    <property type="project" value="InterPro"/>
</dbReference>
<evidence type="ECO:0000256" key="4">
    <source>
        <dbReference type="SAM" id="Phobius"/>
    </source>
</evidence>
<evidence type="ECO:0000313" key="7">
    <source>
        <dbReference type="WBParaSite" id="Pan_g8368.t1"/>
    </source>
</evidence>
<dbReference type="WBParaSite" id="Pan_g8368.t1">
    <property type="protein sequence ID" value="Pan_g8368.t1"/>
    <property type="gene ID" value="Pan_g8368"/>
</dbReference>
<dbReference type="InterPro" id="IPR045266">
    <property type="entry name" value="DOH_DOMON"/>
</dbReference>
<dbReference type="Gene3D" id="2.60.120.310">
    <property type="entry name" value="Copper type II, ascorbate-dependent monooxygenase, N-terminal domain"/>
    <property type="match status" value="1"/>
</dbReference>
<evidence type="ECO:0000313" key="6">
    <source>
        <dbReference type="Proteomes" id="UP000492821"/>
    </source>
</evidence>
<organism evidence="6 7">
    <name type="scientific">Panagrellus redivivus</name>
    <name type="common">Microworm</name>
    <dbReference type="NCBI Taxonomy" id="6233"/>
    <lineage>
        <taxon>Eukaryota</taxon>
        <taxon>Metazoa</taxon>
        <taxon>Ecdysozoa</taxon>
        <taxon>Nematoda</taxon>
        <taxon>Chromadorea</taxon>
        <taxon>Rhabditida</taxon>
        <taxon>Tylenchina</taxon>
        <taxon>Panagrolaimomorpha</taxon>
        <taxon>Panagrolaimoidea</taxon>
        <taxon>Panagrolaimidae</taxon>
        <taxon>Panagrellus</taxon>
    </lineage>
</organism>
<keyword evidence="4" id="KW-0812">Transmembrane</keyword>
<protein>
    <submittedName>
        <fullName evidence="7">DOMON domain-containing protein</fullName>
    </submittedName>
</protein>
<dbReference type="InterPro" id="IPR000323">
    <property type="entry name" value="Cu2_ascorb_mOase_N"/>
</dbReference>
<dbReference type="GO" id="GO:0042421">
    <property type="term" value="P:norepinephrine biosynthetic process"/>
    <property type="evidence" value="ECO:0007669"/>
    <property type="project" value="TreeGrafter"/>
</dbReference>
<keyword evidence="4" id="KW-0472">Membrane</keyword>
<sequence>MLRESPPSQFDNPAFEGADDQVLFDKTAIGNVGGRRLPFTRKHVILVLLAIGVFALLFGNIWAGWGTWNKAAVAPGTVFPTANPLDGSTVYTHGISQVTLDGGLFIALNWKIDQTSVNFTLSWNANVSDSNQRWYLLGFADREKLQGSDFCLYNDGKVTDGYITSEGTLKRDLQQDCELISSSNGSVTFRRRFSTCDVRDYAFDRGTVHFIFASGNGTSFPETLPPSTAFRQAWPLRKFNAAIAFAETDIQNLTFGAADATVPETEKSAWCTISKTELTHKHHIIRAEPAISLGNEELVRSIQLTHCSYAGKDDISYNGPCDKLAPGIGAICDKHLIASWTHGAPALDYPPAAGFPIGGNDGPVFLLSRVTYVNPSKLSGLSDNSTLILTVTNQLRPNDAGVFAVGSNGNLAVPKSGSVTVSGVCHEKCTDAALPEYGITVFASMLESTGNAISVEVLRKDGSTVAIDSDEHSTTHVPIVFPTSSLINIHKGDTITAFCKLSPDSDLPPICGAHLFYYPAMPLTTCKTTIANETVSSWLKDHTITSLADAATPDLQELYTSAPVDASCLNVDDNFIMGANSDWLNLPKSKTFSPLISKRPAGWLCPSIST</sequence>
<dbReference type="Pfam" id="PF03712">
    <property type="entry name" value="Cu2_monoox_C"/>
    <property type="match status" value="1"/>
</dbReference>